<proteinExistence type="predicted"/>
<name>A0A9Q1QMM5_9CARY</name>
<keyword evidence="3" id="KW-1185">Reference proteome</keyword>
<dbReference type="AlphaFoldDB" id="A0A9Q1QMM5"/>
<evidence type="ECO:0000313" key="3">
    <source>
        <dbReference type="Proteomes" id="UP001153076"/>
    </source>
</evidence>
<dbReference type="EMBL" id="JAKOGI010000031">
    <property type="protein sequence ID" value="KAJ8448303.1"/>
    <property type="molecule type" value="Genomic_DNA"/>
</dbReference>
<organism evidence="2 3">
    <name type="scientific">Carnegiea gigantea</name>
    <dbReference type="NCBI Taxonomy" id="171969"/>
    <lineage>
        <taxon>Eukaryota</taxon>
        <taxon>Viridiplantae</taxon>
        <taxon>Streptophyta</taxon>
        <taxon>Embryophyta</taxon>
        <taxon>Tracheophyta</taxon>
        <taxon>Spermatophyta</taxon>
        <taxon>Magnoliopsida</taxon>
        <taxon>eudicotyledons</taxon>
        <taxon>Gunneridae</taxon>
        <taxon>Pentapetalae</taxon>
        <taxon>Caryophyllales</taxon>
        <taxon>Cactineae</taxon>
        <taxon>Cactaceae</taxon>
        <taxon>Cactoideae</taxon>
        <taxon>Echinocereeae</taxon>
        <taxon>Carnegiea</taxon>
    </lineage>
</organism>
<reference evidence="2" key="1">
    <citation type="submission" date="2022-04" db="EMBL/GenBank/DDBJ databases">
        <title>Carnegiea gigantea Genome sequencing and assembly v2.</title>
        <authorList>
            <person name="Copetti D."/>
            <person name="Sanderson M.J."/>
            <person name="Burquez A."/>
            <person name="Wojciechowski M.F."/>
        </authorList>
    </citation>
    <scope>NUCLEOTIDE SEQUENCE</scope>
    <source>
        <strain evidence="2">SGP5-SGP5p</strain>
        <tissue evidence="2">Aerial part</tissue>
    </source>
</reference>
<accession>A0A9Q1QMM5</accession>
<gene>
    <name evidence="2" type="ORF">Cgig2_025227</name>
</gene>
<evidence type="ECO:0000256" key="1">
    <source>
        <dbReference type="SAM" id="MobiDB-lite"/>
    </source>
</evidence>
<protein>
    <submittedName>
        <fullName evidence="2">Uncharacterized protein</fullName>
    </submittedName>
</protein>
<dbReference type="Proteomes" id="UP001153076">
    <property type="component" value="Unassembled WGS sequence"/>
</dbReference>
<feature type="compositionally biased region" description="Basic residues" evidence="1">
    <location>
        <begin position="126"/>
        <end position="135"/>
    </location>
</feature>
<evidence type="ECO:0000313" key="2">
    <source>
        <dbReference type="EMBL" id="KAJ8448303.1"/>
    </source>
</evidence>
<feature type="region of interest" description="Disordered" evidence="1">
    <location>
        <begin position="71"/>
        <end position="99"/>
    </location>
</feature>
<sequence length="213" mass="23117">MGSHFASPTPQGHVSGPLYRNGGARVAHRLLSSGPLMSLFHPKNRGEDAIRTPYVSLGKVNNKQYGGALYLGGGSGREGTRSPNPKISPSTRNPNLKKTAAYTSEVRRLVYLPCQRLCGRGGSGRSRSRPNKKKGGREAPYPSETGRKGGTCSHAPPTRIVFGPLLPSLATHTRRSTQPWHETVKNRQVCKRVGACTHAPPSQWRVGRVDCFN</sequence>
<feature type="compositionally biased region" description="Polar residues" evidence="1">
    <location>
        <begin position="1"/>
        <end position="12"/>
    </location>
</feature>
<feature type="region of interest" description="Disordered" evidence="1">
    <location>
        <begin position="1"/>
        <end position="20"/>
    </location>
</feature>
<feature type="compositionally biased region" description="Polar residues" evidence="1">
    <location>
        <begin position="83"/>
        <end position="96"/>
    </location>
</feature>
<feature type="region of interest" description="Disordered" evidence="1">
    <location>
        <begin position="120"/>
        <end position="157"/>
    </location>
</feature>
<comment type="caution">
    <text evidence="2">The sequence shown here is derived from an EMBL/GenBank/DDBJ whole genome shotgun (WGS) entry which is preliminary data.</text>
</comment>